<name>A0AAW0F3H7_9TRYP</name>
<organism evidence="2 3">
    <name type="scientific">Novymonas esmeraldas</name>
    <dbReference type="NCBI Taxonomy" id="1808958"/>
    <lineage>
        <taxon>Eukaryota</taxon>
        <taxon>Discoba</taxon>
        <taxon>Euglenozoa</taxon>
        <taxon>Kinetoplastea</taxon>
        <taxon>Metakinetoplastina</taxon>
        <taxon>Trypanosomatida</taxon>
        <taxon>Trypanosomatidae</taxon>
        <taxon>Novymonas</taxon>
    </lineage>
</organism>
<evidence type="ECO:0000256" key="1">
    <source>
        <dbReference type="SAM" id="MobiDB-lite"/>
    </source>
</evidence>
<feature type="region of interest" description="Disordered" evidence="1">
    <location>
        <begin position="238"/>
        <end position="306"/>
    </location>
</feature>
<dbReference type="EMBL" id="JAECZO010000012">
    <property type="protein sequence ID" value="KAK7201137.1"/>
    <property type="molecule type" value="Genomic_DNA"/>
</dbReference>
<evidence type="ECO:0000313" key="2">
    <source>
        <dbReference type="EMBL" id="KAK7201137.1"/>
    </source>
</evidence>
<evidence type="ECO:0000313" key="3">
    <source>
        <dbReference type="Proteomes" id="UP001430356"/>
    </source>
</evidence>
<comment type="caution">
    <text evidence="2">The sequence shown here is derived from an EMBL/GenBank/DDBJ whole genome shotgun (WGS) entry which is preliminary data.</text>
</comment>
<dbReference type="Proteomes" id="UP001430356">
    <property type="component" value="Unassembled WGS sequence"/>
</dbReference>
<keyword evidence="3" id="KW-1185">Reference proteome</keyword>
<sequence>MLRGDDGWGGVRHDDASSSAQELQERLRYHREAARVGSSARRRVGAPTPTDAEIQAVYAAREAAATRLREEALHGDRHRRGVVSVRYYDALMAAGTDAAGLQEAPPQSDVEARRDVVRPVRKLVAVLATRQRLARLLRTVAGSTSMEAVRSEGPAMNSISSPTAMPLPAALPAVSTLLRSIALPDVAALRSLAGGGEADASCDLVEVPRHRPCHEPFAFRLHHFTPVRTPDFVLDVSPQADKEVRRGDGDGASGRDGEDVPVLAPPVTGVTDVGGSRFTSRSASVRAVKAAPVSSRAPVGAAPAAG</sequence>
<feature type="compositionally biased region" description="Basic and acidic residues" evidence="1">
    <location>
        <begin position="240"/>
        <end position="258"/>
    </location>
</feature>
<dbReference type="AlphaFoldDB" id="A0AAW0F3H7"/>
<feature type="compositionally biased region" description="Low complexity" evidence="1">
    <location>
        <begin position="280"/>
        <end position="299"/>
    </location>
</feature>
<reference evidence="2 3" key="1">
    <citation type="journal article" date="2021" name="MBio">
        <title>A New Model Trypanosomatid, Novymonas esmeraldas: Genomic Perception of Its 'Candidatus Pandoraea novymonadis' Endosymbiont.</title>
        <authorList>
            <person name="Zakharova A."/>
            <person name="Saura A."/>
            <person name="Butenko A."/>
            <person name="Podesvova L."/>
            <person name="Warmusova S."/>
            <person name="Kostygov A.Y."/>
            <person name="Nenarokova A."/>
            <person name="Lukes J."/>
            <person name="Opperdoes F.R."/>
            <person name="Yurchenko V."/>
        </authorList>
    </citation>
    <scope>NUCLEOTIDE SEQUENCE [LARGE SCALE GENOMIC DNA]</scope>
    <source>
        <strain evidence="2 3">E262AT.01</strain>
    </source>
</reference>
<proteinExistence type="predicted"/>
<protein>
    <submittedName>
        <fullName evidence="2">Uncharacterized protein</fullName>
    </submittedName>
</protein>
<gene>
    <name evidence="2" type="ORF">NESM_000174600</name>
</gene>
<feature type="compositionally biased region" description="Basic and acidic residues" evidence="1">
    <location>
        <begin position="1"/>
        <end position="16"/>
    </location>
</feature>
<feature type="region of interest" description="Disordered" evidence="1">
    <location>
        <begin position="1"/>
        <end position="24"/>
    </location>
</feature>
<accession>A0AAW0F3H7</accession>